<keyword evidence="4" id="KW-1185">Reference proteome</keyword>
<feature type="compositionally biased region" description="Polar residues" evidence="1">
    <location>
        <begin position="279"/>
        <end position="322"/>
    </location>
</feature>
<evidence type="ECO:0000313" key="4">
    <source>
        <dbReference type="Proteomes" id="UP000690515"/>
    </source>
</evidence>
<feature type="region of interest" description="Disordered" evidence="1">
    <location>
        <begin position="268"/>
        <end position="322"/>
    </location>
</feature>
<reference evidence="3 4" key="1">
    <citation type="submission" date="2021-04" db="EMBL/GenBank/DDBJ databases">
        <authorList>
            <person name="Pira H."/>
            <person name="Risdian C."/>
            <person name="Wink J."/>
        </authorList>
    </citation>
    <scope>NUCLEOTIDE SEQUENCE [LARGE SCALE GENOMIC DNA]</scope>
    <source>
        <strain evidence="3 4">WH53</strain>
    </source>
</reference>
<gene>
    <name evidence="3" type="ORF">KCG35_04275</name>
</gene>
<dbReference type="InterPro" id="IPR018642">
    <property type="entry name" value="DUF2066"/>
</dbReference>
<comment type="caution">
    <text evidence="3">The sequence shown here is derived from an EMBL/GenBank/DDBJ whole genome shotgun (WGS) entry which is preliminary data.</text>
</comment>
<keyword evidence="2" id="KW-0732">Signal</keyword>
<name>A0ABS5ZAC1_9GAMM</name>
<evidence type="ECO:0000313" key="3">
    <source>
        <dbReference type="EMBL" id="MBU2710266.1"/>
    </source>
</evidence>
<sequence>MFSRQLTFILTSFLLLISLVATTASAASDLYQAKVLVRSTAEQDEGMREGFIKVLQKVSGQEDIANKPGIAEAVNTPDMYIVQFGFESTGETTLSSDGLEVPAKQMVMQFDKKAIERLLKDHNVSVWQPTERPNTLVWLIQSASGVRTQLGESDNQHPLLQALTKESKQKAMPLLWPLLDLEDAAALDEVDMWGLYADTIRSASQRYNPGAILAARVYAEDEQTYSGRWLLLGDNTQKSKSFSKLSAEDLAAMGVKLAANYYTADLQDTPDENKPLENAEQSTGANTTTIGQLPSSTESNNDAALTTENDGSSTGSTLPVPTATSHDVRLAVDGVEGIDAFANINQLLKNLTEVKAVHLVKVSGAMVVFDIDLKDNRSKEKLVARLNREARLNMLPPQAGADRFVQYQWVGQ</sequence>
<proteinExistence type="predicted"/>
<evidence type="ECO:0000256" key="2">
    <source>
        <dbReference type="SAM" id="SignalP"/>
    </source>
</evidence>
<evidence type="ECO:0000256" key="1">
    <source>
        <dbReference type="SAM" id="MobiDB-lite"/>
    </source>
</evidence>
<dbReference type="Proteomes" id="UP000690515">
    <property type="component" value="Unassembled WGS sequence"/>
</dbReference>
<dbReference type="RefSeq" id="WP_215818435.1">
    <property type="nucleotide sequence ID" value="NZ_JAGSOY010000006.1"/>
</dbReference>
<dbReference type="EMBL" id="JAGSOY010000006">
    <property type="protein sequence ID" value="MBU2710266.1"/>
    <property type="molecule type" value="Genomic_DNA"/>
</dbReference>
<accession>A0ABS5ZAC1</accession>
<feature type="signal peptide" evidence="2">
    <location>
        <begin position="1"/>
        <end position="26"/>
    </location>
</feature>
<protein>
    <submittedName>
        <fullName evidence="3">DUF2066 domain-containing protein</fullName>
    </submittedName>
</protein>
<dbReference type="Pfam" id="PF09839">
    <property type="entry name" value="DUF2066"/>
    <property type="match status" value="1"/>
</dbReference>
<organism evidence="3 4">
    <name type="scientific">Zooshikella harenae</name>
    <dbReference type="NCBI Taxonomy" id="2827238"/>
    <lineage>
        <taxon>Bacteria</taxon>
        <taxon>Pseudomonadati</taxon>
        <taxon>Pseudomonadota</taxon>
        <taxon>Gammaproteobacteria</taxon>
        <taxon>Oceanospirillales</taxon>
        <taxon>Zooshikellaceae</taxon>
        <taxon>Zooshikella</taxon>
    </lineage>
</organism>
<feature type="chain" id="PRO_5047448407" evidence="2">
    <location>
        <begin position="27"/>
        <end position="412"/>
    </location>
</feature>